<keyword evidence="2 7" id="KW-0812">Transmembrane</keyword>
<sequence length="290" mass="31379">MATTATEPDAKPRRLSWLRPPAASEDGTMALLDHLREVRYRLTISVITIVLASLAAIVFYSQLISFILYPYNQAVDAIRASRPDAEFLIVNNGVMSPLTLGIIACGVAGILIASPVWIYQLWAFVAPGLVSKEKKYAAGFLGAAVPLFLMGCTLGYFIWPKGITVMLSFTPRGLDITNLLDMASFLSLEIKIILVFGVSFLLPVVLVALNLAGVVKGHQLVKSRKFVIFGTFVFAAVATPSTDPVSMLALALPMTVLYMIAEAICLILDKRKGITADVVADWSIDVNDGK</sequence>
<comment type="subcellular location">
    <subcellularLocation>
        <location evidence="7">Cell membrane</location>
        <topology evidence="7">Multi-pass membrane protein</topology>
    </subcellularLocation>
    <subcellularLocation>
        <location evidence="1">Membrane</location>
        <topology evidence="1">Multi-pass membrane protein</topology>
    </subcellularLocation>
</comment>
<dbReference type="Proteomes" id="UP000275256">
    <property type="component" value="Unassembled WGS sequence"/>
</dbReference>
<evidence type="ECO:0000256" key="5">
    <source>
        <dbReference type="ARBA" id="ARBA00023010"/>
    </source>
</evidence>
<dbReference type="OrthoDB" id="9777044at2"/>
<evidence type="ECO:0000256" key="3">
    <source>
        <dbReference type="ARBA" id="ARBA00022927"/>
    </source>
</evidence>
<dbReference type="PANTHER" id="PTHR30371">
    <property type="entry name" value="SEC-INDEPENDENT PROTEIN TRANSLOCASE PROTEIN TATC"/>
    <property type="match status" value="1"/>
</dbReference>
<name>A0A3M0GNX3_9ACTN</name>
<evidence type="ECO:0000313" key="9">
    <source>
        <dbReference type="Proteomes" id="UP000275256"/>
    </source>
</evidence>
<evidence type="ECO:0000313" key="8">
    <source>
        <dbReference type="EMBL" id="RMB58986.1"/>
    </source>
</evidence>
<feature type="transmembrane region" description="Helical" evidence="7">
    <location>
        <begin position="192"/>
        <end position="214"/>
    </location>
</feature>
<keyword evidence="5 7" id="KW-0811">Translocation</keyword>
<accession>A0A3M0GNX3</accession>
<keyword evidence="4 7" id="KW-1133">Transmembrane helix</keyword>
<dbReference type="GO" id="GO:0009977">
    <property type="term" value="F:proton motive force dependent protein transmembrane transporter activity"/>
    <property type="evidence" value="ECO:0007669"/>
    <property type="project" value="TreeGrafter"/>
</dbReference>
<feature type="transmembrane region" description="Helical" evidence="7">
    <location>
        <begin position="226"/>
        <end position="242"/>
    </location>
</feature>
<keyword evidence="9" id="KW-1185">Reference proteome</keyword>
<evidence type="ECO:0000256" key="6">
    <source>
        <dbReference type="ARBA" id="ARBA00023136"/>
    </source>
</evidence>
<reference evidence="8 9" key="1">
    <citation type="submission" date="2018-10" db="EMBL/GenBank/DDBJ databases">
        <title>Tessaracoccus antarcticuss sp. nov., isolated from sediment.</title>
        <authorList>
            <person name="Zhou L.Y."/>
            <person name="Du Z.J."/>
        </authorList>
    </citation>
    <scope>NUCLEOTIDE SEQUENCE [LARGE SCALE GENOMIC DNA]</scope>
    <source>
        <strain evidence="8 9">JDX10</strain>
    </source>
</reference>
<feature type="transmembrane region" description="Helical" evidence="7">
    <location>
        <begin position="248"/>
        <end position="268"/>
    </location>
</feature>
<dbReference type="GO" id="GO:0065002">
    <property type="term" value="P:intracellular protein transmembrane transport"/>
    <property type="evidence" value="ECO:0007669"/>
    <property type="project" value="TreeGrafter"/>
</dbReference>
<comment type="caution">
    <text evidence="8">The sequence shown here is derived from an EMBL/GenBank/DDBJ whole genome shotgun (WGS) entry which is preliminary data.</text>
</comment>
<keyword evidence="6 7" id="KW-0472">Membrane</keyword>
<evidence type="ECO:0000256" key="4">
    <source>
        <dbReference type="ARBA" id="ARBA00022989"/>
    </source>
</evidence>
<dbReference type="RefSeq" id="WP_121902105.1">
    <property type="nucleotide sequence ID" value="NZ_REFW01000003.1"/>
</dbReference>
<dbReference type="NCBIfam" id="TIGR00945">
    <property type="entry name" value="tatC"/>
    <property type="match status" value="1"/>
</dbReference>
<evidence type="ECO:0000256" key="1">
    <source>
        <dbReference type="ARBA" id="ARBA00004141"/>
    </source>
</evidence>
<dbReference type="PANTHER" id="PTHR30371:SF0">
    <property type="entry name" value="SEC-INDEPENDENT PROTEIN TRANSLOCASE PROTEIN TATC, CHLOROPLASTIC-RELATED"/>
    <property type="match status" value="1"/>
</dbReference>
<evidence type="ECO:0000256" key="2">
    <source>
        <dbReference type="ARBA" id="ARBA00022692"/>
    </source>
</evidence>
<feature type="transmembrane region" description="Helical" evidence="7">
    <location>
        <begin position="136"/>
        <end position="159"/>
    </location>
</feature>
<evidence type="ECO:0000256" key="7">
    <source>
        <dbReference type="HAMAP-Rule" id="MF_00902"/>
    </source>
</evidence>
<dbReference type="InterPro" id="IPR002033">
    <property type="entry name" value="TatC"/>
</dbReference>
<keyword evidence="7" id="KW-0813">Transport</keyword>
<feature type="transmembrane region" description="Helical" evidence="7">
    <location>
        <begin position="42"/>
        <end position="69"/>
    </location>
</feature>
<protein>
    <recommendedName>
        <fullName evidence="7">Sec-independent protein translocase protein TatC</fullName>
    </recommendedName>
</protein>
<comment type="function">
    <text evidence="7">Part of the twin-arginine translocation (Tat) system that transports large folded proteins containing a characteristic twin-arginine motif in their signal peptide across membranes. Together with TatB, TatC is part of a receptor directly interacting with Tat signal peptides.</text>
</comment>
<dbReference type="GO" id="GO:0043953">
    <property type="term" value="P:protein transport by the Tat complex"/>
    <property type="evidence" value="ECO:0007669"/>
    <property type="project" value="UniProtKB-UniRule"/>
</dbReference>
<dbReference type="PRINTS" id="PR01840">
    <property type="entry name" value="TATCFAMILY"/>
</dbReference>
<comment type="subunit">
    <text evidence="7">The Tat system comprises two distinct complexes: a TatABC complex, containing multiple copies of TatA, TatB and TatC subunits, and a separate TatA complex, containing only TatA subunits. Substrates initially bind to the TatABC complex, which probably triggers association of the separate TatA complex to form the active translocon.</text>
</comment>
<gene>
    <name evidence="7 8" type="primary">tatC</name>
    <name evidence="8" type="ORF">EAX62_12895</name>
</gene>
<organism evidence="8 9">
    <name type="scientific">Tessaracoccus antarcticus</name>
    <dbReference type="NCBI Taxonomy" id="2479848"/>
    <lineage>
        <taxon>Bacteria</taxon>
        <taxon>Bacillati</taxon>
        <taxon>Actinomycetota</taxon>
        <taxon>Actinomycetes</taxon>
        <taxon>Propionibacteriales</taxon>
        <taxon>Propionibacteriaceae</taxon>
        <taxon>Tessaracoccus</taxon>
    </lineage>
</organism>
<keyword evidence="7" id="KW-1003">Cell membrane</keyword>
<dbReference type="HAMAP" id="MF_00902">
    <property type="entry name" value="TatC"/>
    <property type="match status" value="1"/>
</dbReference>
<dbReference type="Pfam" id="PF00902">
    <property type="entry name" value="TatC"/>
    <property type="match status" value="1"/>
</dbReference>
<dbReference type="GO" id="GO:0033281">
    <property type="term" value="C:TAT protein transport complex"/>
    <property type="evidence" value="ECO:0007669"/>
    <property type="project" value="UniProtKB-UniRule"/>
</dbReference>
<proteinExistence type="inferred from homology"/>
<feature type="transmembrane region" description="Helical" evidence="7">
    <location>
        <begin position="98"/>
        <end position="124"/>
    </location>
</feature>
<keyword evidence="3 7" id="KW-0653">Protein transport</keyword>
<comment type="similarity">
    <text evidence="7">Belongs to the TatC family.</text>
</comment>
<dbReference type="AlphaFoldDB" id="A0A3M0GNX3"/>
<dbReference type="EMBL" id="REFW01000003">
    <property type="protein sequence ID" value="RMB58986.1"/>
    <property type="molecule type" value="Genomic_DNA"/>
</dbReference>